<comment type="caution">
    <text evidence="2">The sequence shown here is derived from an EMBL/GenBank/DDBJ whole genome shotgun (WGS) entry which is preliminary data.</text>
</comment>
<keyword evidence="3" id="KW-1185">Reference proteome</keyword>
<dbReference type="Proteomes" id="UP000482634">
    <property type="component" value="Unassembled WGS sequence"/>
</dbReference>
<organism evidence="2 3">
    <name type="scientific">Pseudomonas brassicae</name>
    <dbReference type="NCBI Taxonomy" id="2708063"/>
    <lineage>
        <taxon>Bacteria</taxon>
        <taxon>Pseudomonadati</taxon>
        <taxon>Pseudomonadota</taxon>
        <taxon>Gammaproteobacteria</taxon>
        <taxon>Pseudomonadales</taxon>
        <taxon>Pseudomonadaceae</taxon>
        <taxon>Pseudomonas</taxon>
    </lineage>
</organism>
<evidence type="ECO:0000259" key="1">
    <source>
        <dbReference type="PROSITE" id="PS51383"/>
    </source>
</evidence>
<name>A0A6B3P4N1_9PSED</name>
<sequence length="49" mass="4964">MPQTKHPVNQPLLLTSVTLAGLAPRAPAAHKGDFGHVLVVGGDVAPAGR</sequence>
<evidence type="ECO:0000313" key="2">
    <source>
        <dbReference type="EMBL" id="NER66757.1"/>
    </source>
</evidence>
<proteinExistence type="predicted"/>
<dbReference type="InterPro" id="IPR000631">
    <property type="entry name" value="CARKD"/>
</dbReference>
<dbReference type="PROSITE" id="PS51383">
    <property type="entry name" value="YJEF_C_3"/>
    <property type="match status" value="1"/>
</dbReference>
<reference evidence="2 3" key="1">
    <citation type="submission" date="2020-02" db="EMBL/GenBank/DDBJ databases">
        <title>Broccoli isolated Pseudomonas sp.</title>
        <authorList>
            <person name="Fujikawa T."/>
            <person name="Sawada H."/>
        </authorList>
    </citation>
    <scope>NUCLEOTIDE SEQUENCE [LARGE SCALE GENOMIC DNA]</scope>
    <source>
        <strain evidence="2 3">MAFF212427</strain>
    </source>
</reference>
<protein>
    <submittedName>
        <fullName evidence="2">NAD(P)H-hydrate dehydratase</fullName>
    </submittedName>
</protein>
<gene>
    <name evidence="2" type="ORF">G3436_26560</name>
</gene>
<dbReference type="EMBL" id="JAAHBU010000607">
    <property type="protein sequence ID" value="NER66757.1"/>
    <property type="molecule type" value="Genomic_DNA"/>
</dbReference>
<accession>A0A6B3P4N1</accession>
<feature type="domain" description="YjeF C-terminal" evidence="1">
    <location>
        <begin position="14"/>
        <end position="49"/>
    </location>
</feature>
<dbReference type="AlphaFoldDB" id="A0A6B3P4N1"/>
<dbReference type="GO" id="GO:0016836">
    <property type="term" value="F:hydro-lyase activity"/>
    <property type="evidence" value="ECO:0007669"/>
    <property type="project" value="InterPro"/>
</dbReference>
<evidence type="ECO:0000313" key="3">
    <source>
        <dbReference type="Proteomes" id="UP000482634"/>
    </source>
</evidence>
<feature type="non-terminal residue" evidence="2">
    <location>
        <position position="49"/>
    </location>
</feature>